<evidence type="ECO:0000313" key="2">
    <source>
        <dbReference type="Proteomes" id="UP001470230"/>
    </source>
</evidence>
<dbReference type="Proteomes" id="UP001470230">
    <property type="component" value="Unassembled WGS sequence"/>
</dbReference>
<accession>A0ABR2IMA5</accession>
<comment type="caution">
    <text evidence="1">The sequence shown here is derived from an EMBL/GenBank/DDBJ whole genome shotgun (WGS) entry which is preliminary data.</text>
</comment>
<reference evidence="1 2" key="1">
    <citation type="submission" date="2024-04" db="EMBL/GenBank/DDBJ databases">
        <title>Tritrichomonas musculus Genome.</title>
        <authorList>
            <person name="Alves-Ferreira E."/>
            <person name="Grigg M."/>
            <person name="Lorenzi H."/>
            <person name="Galac M."/>
        </authorList>
    </citation>
    <scope>NUCLEOTIDE SEQUENCE [LARGE SCALE GENOMIC DNA]</scope>
    <source>
        <strain evidence="1 2">EAF2021</strain>
    </source>
</reference>
<evidence type="ECO:0008006" key="3">
    <source>
        <dbReference type="Google" id="ProtNLM"/>
    </source>
</evidence>
<proteinExistence type="predicted"/>
<keyword evidence="2" id="KW-1185">Reference proteome</keyword>
<dbReference type="Gene3D" id="3.40.50.150">
    <property type="entry name" value="Vaccinia Virus protein VP39"/>
    <property type="match status" value="1"/>
</dbReference>
<gene>
    <name evidence="1" type="ORF">M9Y10_010670</name>
</gene>
<protein>
    <recommendedName>
        <fullName evidence="3">Class I SAM-dependent methyltransferase</fullName>
    </recommendedName>
</protein>
<dbReference type="InterPro" id="IPR029063">
    <property type="entry name" value="SAM-dependent_MTases_sf"/>
</dbReference>
<organism evidence="1 2">
    <name type="scientific">Tritrichomonas musculus</name>
    <dbReference type="NCBI Taxonomy" id="1915356"/>
    <lineage>
        <taxon>Eukaryota</taxon>
        <taxon>Metamonada</taxon>
        <taxon>Parabasalia</taxon>
        <taxon>Tritrichomonadida</taxon>
        <taxon>Tritrichomonadidae</taxon>
        <taxon>Tritrichomonas</taxon>
    </lineage>
</organism>
<dbReference type="EMBL" id="JAPFFF010000016">
    <property type="protein sequence ID" value="KAK8865136.1"/>
    <property type="molecule type" value="Genomic_DNA"/>
</dbReference>
<evidence type="ECO:0000313" key="1">
    <source>
        <dbReference type="EMBL" id="KAK8865136.1"/>
    </source>
</evidence>
<sequence length="235" mass="27835">MEENFSLNQKDKITLSFFNKFLKLFNYLFNEPAMKKSERALFYKYLDLSHVYFEFGSGGSTYQAAKRNKKIYSVESDVAWHQKIQRDMKNISIQINEALAKNNIKITFNPDITYLTIDLHVGKKRWGWPGKDTKYDDWIKYTRAYDHSKYKADLILIDGRFRVACGLNVFKQIDNNVLVYIHDFFNRNQYHILLNYFDVADRADTSVVLRKKTNPPYLPEDLLNKYENTPSAFTL</sequence>
<name>A0ABR2IMA5_9EUKA</name>